<protein>
    <submittedName>
        <fullName evidence="5">Sulfatase-like hydrolase/transferase</fullName>
    </submittedName>
</protein>
<evidence type="ECO:0000313" key="6">
    <source>
        <dbReference type="Proteomes" id="UP000779508"/>
    </source>
</evidence>
<evidence type="ECO:0000256" key="1">
    <source>
        <dbReference type="ARBA" id="ARBA00004936"/>
    </source>
</evidence>
<evidence type="ECO:0000259" key="4">
    <source>
        <dbReference type="PROSITE" id="PS51272"/>
    </source>
</evidence>
<dbReference type="EMBL" id="JAHLQK010000003">
    <property type="protein sequence ID" value="MBU5676525.1"/>
    <property type="molecule type" value="Genomic_DNA"/>
</dbReference>
<comment type="pathway">
    <text evidence="1">Cell wall biogenesis; lipoteichoic acid biosynthesis.</text>
</comment>
<dbReference type="PROSITE" id="PS51272">
    <property type="entry name" value="SLH"/>
    <property type="match status" value="1"/>
</dbReference>
<dbReference type="Proteomes" id="UP000779508">
    <property type="component" value="Unassembled WGS sequence"/>
</dbReference>
<dbReference type="PANTHER" id="PTHR47371:SF3">
    <property type="entry name" value="PHOSPHOGLYCEROL TRANSFERASE I"/>
    <property type="match status" value="1"/>
</dbReference>
<dbReference type="Pfam" id="PF00884">
    <property type="entry name" value="Sulfatase"/>
    <property type="match status" value="1"/>
</dbReference>
<feature type="transmembrane region" description="Helical" evidence="3">
    <location>
        <begin position="16"/>
        <end position="36"/>
    </location>
</feature>
<feature type="domain" description="SLH" evidence="4">
    <location>
        <begin position="622"/>
        <end position="685"/>
    </location>
</feature>
<feature type="transmembrane region" description="Helical" evidence="3">
    <location>
        <begin position="125"/>
        <end position="141"/>
    </location>
</feature>
<dbReference type="RefSeq" id="WP_216416354.1">
    <property type="nucleotide sequence ID" value="NZ_JAHLQK010000003.1"/>
</dbReference>
<evidence type="ECO:0000256" key="3">
    <source>
        <dbReference type="SAM" id="Phobius"/>
    </source>
</evidence>
<feature type="transmembrane region" description="Helical" evidence="3">
    <location>
        <begin position="153"/>
        <end position="170"/>
    </location>
</feature>
<dbReference type="InterPro" id="IPR001119">
    <property type="entry name" value="SLH_dom"/>
</dbReference>
<keyword evidence="3" id="KW-1133">Transmembrane helix</keyword>
<feature type="transmembrane region" description="Helical" evidence="3">
    <location>
        <begin position="72"/>
        <end position="94"/>
    </location>
</feature>
<dbReference type="Pfam" id="PF00395">
    <property type="entry name" value="SLH"/>
    <property type="match status" value="1"/>
</dbReference>
<reference evidence="5 6" key="1">
    <citation type="submission" date="2021-06" db="EMBL/GenBank/DDBJ databases">
        <authorList>
            <person name="Sun Q."/>
            <person name="Li D."/>
        </authorList>
    </citation>
    <scope>NUCLEOTIDE SEQUENCE [LARGE SCALE GENOMIC DNA]</scope>
    <source>
        <strain evidence="5 6">MSJ-5</strain>
    </source>
</reference>
<evidence type="ECO:0000256" key="2">
    <source>
        <dbReference type="ARBA" id="ARBA00022737"/>
    </source>
</evidence>
<keyword evidence="3" id="KW-0472">Membrane</keyword>
<dbReference type="PANTHER" id="PTHR47371">
    <property type="entry name" value="LIPOTEICHOIC ACID SYNTHASE"/>
    <property type="match status" value="1"/>
</dbReference>
<proteinExistence type="predicted"/>
<evidence type="ECO:0000313" key="5">
    <source>
        <dbReference type="EMBL" id="MBU5676525.1"/>
    </source>
</evidence>
<dbReference type="CDD" id="cd16015">
    <property type="entry name" value="LTA_synthase"/>
    <property type="match status" value="1"/>
</dbReference>
<gene>
    <name evidence="5" type="ORF">KQI88_08855</name>
</gene>
<keyword evidence="6" id="KW-1185">Reference proteome</keyword>
<name>A0ABS6G235_9FIRM</name>
<dbReference type="InterPro" id="IPR050448">
    <property type="entry name" value="OpgB/LTA_synthase_biosynth"/>
</dbReference>
<sequence length="773" mass="87817">MRDIINKLRETYGKSYIWILLFATITFIKVFVVQTLMEAADISLWFICINFLLIFGIYTITLVLPDRWRVPGLFLIYGLLSTVAFADIVHFRYFRVPISIYSIYSAGQVSAVGDSVKSLIKPGDIFLFIDIPIVAFVFWIKKIAIKASLKDERIIALVTSILMVFSISYLNGVKVDKNMYTVNQLGLLNYHLHDAVQFFKQDKLEDVSMQSYLDRRNGNKKRIEDLKGYGIAKGRNVFVIQVEALQNFVINKEIEGKPITPVLNSLVNKDSFYFDKYFQQLGRGNTSDAEFVSHNSMYASMRSFSYKEYEGVDLYTLPNALKAKGYSTIAFHGNDPEFWNRKNAYPAQGLDKFISVDKLNSDEVIGLGISDGSLFKQSIDYYKELKEPFYSFSVTLTSHHPFVIPENFKGLNIQGEYKDTMLGNYVESINYFDTVLGEFIEELKQEGLYDNSVIAIYGDHFGLEMHDSEIRKQASSFLNREYNYEDLLNIPLIIHVPGAGVEETISTTGGQLDFFPTMLNIMGVAPSSDFLMGQDLLNAEEGFVAQQNVMNKGSFIDDEKIFEMSSDGRFENSKAWSLHTGEPVDLDLCREGYERAIQDINLSNYLADSYVKGDKVVEVDKDKKITFSDILDHRSEEAIEYMAEKEIVSGHSDSRFYPDNPIKKSEFLKILLSALGIDVDTSTGGDWWAPYANAATEKNIINDAELTNSSQADEFISTEQALIWLEKAVKEDDTFDLDPGDVIDNISKDLNLDSTEELTRGLTAEILYKVMNR</sequence>
<dbReference type="InterPro" id="IPR000917">
    <property type="entry name" value="Sulfatase_N"/>
</dbReference>
<keyword evidence="3" id="KW-0812">Transmembrane</keyword>
<feature type="transmembrane region" description="Helical" evidence="3">
    <location>
        <begin position="42"/>
        <end position="65"/>
    </location>
</feature>
<accession>A0ABS6G235</accession>
<comment type="caution">
    <text evidence="5">The sequence shown here is derived from an EMBL/GenBank/DDBJ whole genome shotgun (WGS) entry which is preliminary data.</text>
</comment>
<organism evidence="5 6">
    <name type="scientific">Alkaliphilus flagellatus</name>
    <dbReference type="NCBI Taxonomy" id="2841507"/>
    <lineage>
        <taxon>Bacteria</taxon>
        <taxon>Bacillati</taxon>
        <taxon>Bacillota</taxon>
        <taxon>Clostridia</taxon>
        <taxon>Peptostreptococcales</taxon>
        <taxon>Natronincolaceae</taxon>
        <taxon>Alkaliphilus</taxon>
    </lineage>
</organism>
<keyword evidence="2" id="KW-0677">Repeat</keyword>